<reference evidence="2 3" key="1">
    <citation type="submission" date="2023-02" db="EMBL/GenBank/DDBJ databases">
        <title>LHISI_Scaffold_Assembly.</title>
        <authorList>
            <person name="Stuart O.P."/>
            <person name="Cleave R."/>
            <person name="Magrath M.J.L."/>
            <person name="Mikheyev A.S."/>
        </authorList>
    </citation>
    <scope>NUCLEOTIDE SEQUENCE [LARGE SCALE GENOMIC DNA]</scope>
    <source>
        <strain evidence="2">Daus_M_001</strain>
        <tissue evidence="2">Leg muscle</tissue>
    </source>
</reference>
<dbReference type="EMBL" id="JARBHB010000014">
    <property type="protein sequence ID" value="KAJ8868571.1"/>
    <property type="molecule type" value="Genomic_DNA"/>
</dbReference>
<feature type="compositionally biased region" description="Basic and acidic residues" evidence="1">
    <location>
        <begin position="165"/>
        <end position="176"/>
    </location>
</feature>
<accession>A0ABQ9GAN4</accession>
<evidence type="ECO:0000256" key="1">
    <source>
        <dbReference type="SAM" id="MobiDB-lite"/>
    </source>
</evidence>
<feature type="region of interest" description="Disordered" evidence="1">
    <location>
        <begin position="119"/>
        <end position="192"/>
    </location>
</feature>
<sequence>MTQKRLNHIAVCNIHKDISENFPLNLSEGRGFAPRCLRRGGCSVRLSHWEFVNKSVSLELRQPKASHAYVARRLEPSSRLYSIYTPFMVTTNFSETLLKLWYQDVPRPLANIDEKVTPEDQHTAFPPTPIISLTHSAGTTSRAHRREQLEGNTTGRAEILTSWRDVTRSASHHDNTTSRGGAAPAQHGDSVPVQTVRPNVSRTGGAALKHVVATHMCKSFRRSEFIPRVKRCGIRHRFDVAPQPEVRWCDVSPECLFTHATSPQSRRSAPLFTAHKLADALSQIAAVVPRRSGIA</sequence>
<name>A0ABQ9GAN4_9NEOP</name>
<protein>
    <submittedName>
        <fullName evidence="2">Uncharacterized protein</fullName>
    </submittedName>
</protein>
<keyword evidence="3" id="KW-1185">Reference proteome</keyword>
<evidence type="ECO:0000313" key="2">
    <source>
        <dbReference type="EMBL" id="KAJ8868571.1"/>
    </source>
</evidence>
<comment type="caution">
    <text evidence="2">The sequence shown here is derived from an EMBL/GenBank/DDBJ whole genome shotgun (WGS) entry which is preliminary data.</text>
</comment>
<gene>
    <name evidence="2" type="ORF">PR048_030109</name>
</gene>
<evidence type="ECO:0000313" key="3">
    <source>
        <dbReference type="Proteomes" id="UP001159363"/>
    </source>
</evidence>
<feature type="compositionally biased region" description="Polar residues" evidence="1">
    <location>
        <begin position="131"/>
        <end position="141"/>
    </location>
</feature>
<dbReference type="Proteomes" id="UP001159363">
    <property type="component" value="Chromosome 13"/>
</dbReference>
<proteinExistence type="predicted"/>
<organism evidence="2 3">
    <name type="scientific">Dryococelus australis</name>
    <dbReference type="NCBI Taxonomy" id="614101"/>
    <lineage>
        <taxon>Eukaryota</taxon>
        <taxon>Metazoa</taxon>
        <taxon>Ecdysozoa</taxon>
        <taxon>Arthropoda</taxon>
        <taxon>Hexapoda</taxon>
        <taxon>Insecta</taxon>
        <taxon>Pterygota</taxon>
        <taxon>Neoptera</taxon>
        <taxon>Polyneoptera</taxon>
        <taxon>Phasmatodea</taxon>
        <taxon>Verophasmatodea</taxon>
        <taxon>Anareolatae</taxon>
        <taxon>Phasmatidae</taxon>
        <taxon>Eurycanthinae</taxon>
        <taxon>Dryococelus</taxon>
    </lineage>
</organism>